<dbReference type="EMBL" id="JADGMS010000010">
    <property type="protein sequence ID" value="KAF9674775.1"/>
    <property type="molecule type" value="Genomic_DNA"/>
</dbReference>
<organism evidence="2 3">
    <name type="scientific">Salix dunnii</name>
    <dbReference type="NCBI Taxonomy" id="1413687"/>
    <lineage>
        <taxon>Eukaryota</taxon>
        <taxon>Viridiplantae</taxon>
        <taxon>Streptophyta</taxon>
        <taxon>Embryophyta</taxon>
        <taxon>Tracheophyta</taxon>
        <taxon>Spermatophyta</taxon>
        <taxon>Magnoliopsida</taxon>
        <taxon>eudicotyledons</taxon>
        <taxon>Gunneridae</taxon>
        <taxon>Pentapetalae</taxon>
        <taxon>rosids</taxon>
        <taxon>fabids</taxon>
        <taxon>Malpighiales</taxon>
        <taxon>Salicaceae</taxon>
        <taxon>Saliceae</taxon>
        <taxon>Salix</taxon>
    </lineage>
</organism>
<protein>
    <submittedName>
        <fullName evidence="2">Uncharacterized protein</fullName>
    </submittedName>
</protein>
<keyword evidence="3" id="KW-1185">Reference proteome</keyword>
<gene>
    <name evidence="2" type="ORF">SADUNF_Sadunf10G0162000</name>
</gene>
<comment type="caution">
    <text evidence="2">The sequence shown here is derived from an EMBL/GenBank/DDBJ whole genome shotgun (WGS) entry which is preliminary data.</text>
</comment>
<feature type="region of interest" description="Disordered" evidence="1">
    <location>
        <begin position="1"/>
        <end position="44"/>
    </location>
</feature>
<evidence type="ECO:0000313" key="3">
    <source>
        <dbReference type="Proteomes" id="UP000657918"/>
    </source>
</evidence>
<dbReference type="Proteomes" id="UP000657918">
    <property type="component" value="Unassembled WGS sequence"/>
</dbReference>
<accession>A0A835JP36</accession>
<sequence length="129" mass="14320">MTVQKSCASKHMLRRSSPAPLLVQNPHHSPKTSPLNPFHGSLSPTSVSRLEPLLEQPPYMGGFPAGAAGEVALEAATTMENTIMFKQLHLIRRRADCHRSPVARTKERTQPDLTCQLPNPYTSSWIFAY</sequence>
<reference evidence="2 3" key="1">
    <citation type="submission" date="2020-10" db="EMBL/GenBank/DDBJ databases">
        <title>Plant Genome Project.</title>
        <authorList>
            <person name="Zhang R.-G."/>
        </authorList>
    </citation>
    <scope>NUCLEOTIDE SEQUENCE [LARGE SCALE GENOMIC DNA]</scope>
    <source>
        <strain evidence="2">FAFU-HL-1</strain>
        <tissue evidence="2">Leaf</tissue>
    </source>
</reference>
<evidence type="ECO:0000256" key="1">
    <source>
        <dbReference type="SAM" id="MobiDB-lite"/>
    </source>
</evidence>
<evidence type="ECO:0000313" key="2">
    <source>
        <dbReference type="EMBL" id="KAF9674775.1"/>
    </source>
</evidence>
<name>A0A835JP36_9ROSI</name>
<proteinExistence type="predicted"/>
<dbReference type="AlphaFoldDB" id="A0A835JP36"/>